<dbReference type="InParanoid" id="A0A2P6N8C9"/>
<comment type="caution">
    <text evidence="3">The sequence shown here is derived from an EMBL/GenBank/DDBJ whole genome shotgun (WGS) entry which is preliminary data.</text>
</comment>
<dbReference type="SMART" id="SM00568">
    <property type="entry name" value="GRAM"/>
    <property type="match status" value="2"/>
</dbReference>
<dbReference type="PANTHER" id="PTHR47219:SF20">
    <property type="entry name" value="TBC1 DOMAIN FAMILY MEMBER 2B"/>
    <property type="match status" value="1"/>
</dbReference>
<dbReference type="InterPro" id="IPR011993">
    <property type="entry name" value="PH-like_dom_sf"/>
</dbReference>
<dbReference type="InterPro" id="IPR035969">
    <property type="entry name" value="Rab-GAP_TBC_sf"/>
</dbReference>
<proteinExistence type="predicted"/>
<evidence type="ECO:0000256" key="1">
    <source>
        <dbReference type="SAM" id="MobiDB-lite"/>
    </source>
</evidence>
<accession>A0A2P6N8C9</accession>
<dbReference type="InterPro" id="IPR044926">
    <property type="entry name" value="RGS_subdomain_2"/>
</dbReference>
<dbReference type="Pfam" id="PF00566">
    <property type="entry name" value="RabGAP-TBC"/>
    <property type="match status" value="1"/>
</dbReference>
<feature type="domain" description="Rab-GAP TBC" evidence="2">
    <location>
        <begin position="1016"/>
        <end position="1204"/>
    </location>
</feature>
<feature type="compositionally biased region" description="Low complexity" evidence="1">
    <location>
        <begin position="268"/>
        <end position="277"/>
    </location>
</feature>
<feature type="region of interest" description="Disordered" evidence="1">
    <location>
        <begin position="261"/>
        <end position="284"/>
    </location>
</feature>
<dbReference type="PANTHER" id="PTHR47219">
    <property type="entry name" value="RAB GTPASE-ACTIVATING PROTEIN 1-LIKE"/>
    <property type="match status" value="1"/>
</dbReference>
<dbReference type="STRING" id="1890364.A0A2P6N8C9"/>
<dbReference type="SUPFAM" id="SSF48097">
    <property type="entry name" value="Regulator of G-protein signaling, RGS"/>
    <property type="match status" value="1"/>
</dbReference>
<dbReference type="Proteomes" id="UP000241769">
    <property type="component" value="Unassembled WGS sequence"/>
</dbReference>
<dbReference type="InterPro" id="IPR000195">
    <property type="entry name" value="Rab-GAP-TBC_dom"/>
</dbReference>
<dbReference type="Gene3D" id="1.10.10.750">
    <property type="entry name" value="Ypt/Rab-GAP domain of gyp1p, domain 1"/>
    <property type="match status" value="1"/>
</dbReference>
<evidence type="ECO:0000259" key="2">
    <source>
        <dbReference type="PROSITE" id="PS50086"/>
    </source>
</evidence>
<dbReference type="InterPro" id="IPR004182">
    <property type="entry name" value="GRAM"/>
</dbReference>
<dbReference type="InterPro" id="IPR036305">
    <property type="entry name" value="RGS_sf"/>
</dbReference>
<protein>
    <recommendedName>
        <fullName evidence="2">Rab-GAP TBC domain-containing protein</fullName>
    </recommendedName>
</protein>
<dbReference type="GO" id="GO:0031267">
    <property type="term" value="F:small GTPase binding"/>
    <property type="evidence" value="ECO:0007669"/>
    <property type="project" value="TreeGrafter"/>
</dbReference>
<keyword evidence="4" id="KW-1185">Reference proteome</keyword>
<dbReference type="Gene3D" id="1.10.472.80">
    <property type="entry name" value="Ypt/Rab-GAP domain of gyp1p, domain 3"/>
    <property type="match status" value="1"/>
</dbReference>
<dbReference type="PROSITE" id="PS50086">
    <property type="entry name" value="TBC_RABGAP"/>
    <property type="match status" value="1"/>
</dbReference>
<gene>
    <name evidence="3" type="ORF">PROFUN_12157</name>
</gene>
<evidence type="ECO:0000313" key="3">
    <source>
        <dbReference type="EMBL" id="PRP80199.1"/>
    </source>
</evidence>
<dbReference type="FunFam" id="1.10.8.270:FF:000026">
    <property type="entry name" value="TBC (Tre-2/Bub2/Cdc16) domain family"/>
    <property type="match status" value="1"/>
</dbReference>
<reference evidence="3 4" key="1">
    <citation type="journal article" date="2018" name="Genome Biol. Evol.">
        <title>Multiple Roots of Fruiting Body Formation in Amoebozoa.</title>
        <authorList>
            <person name="Hillmann F."/>
            <person name="Forbes G."/>
            <person name="Novohradska S."/>
            <person name="Ferling I."/>
            <person name="Riege K."/>
            <person name="Groth M."/>
            <person name="Westermann M."/>
            <person name="Marz M."/>
            <person name="Spaller T."/>
            <person name="Winckler T."/>
            <person name="Schaap P."/>
            <person name="Glockner G."/>
        </authorList>
    </citation>
    <scope>NUCLEOTIDE SEQUENCE [LARGE SCALE GENOMIC DNA]</scope>
    <source>
        <strain evidence="3 4">Jena</strain>
    </source>
</reference>
<name>A0A2P6N8C9_9EUKA</name>
<dbReference type="GO" id="GO:0005096">
    <property type="term" value="F:GTPase activator activity"/>
    <property type="evidence" value="ECO:0007669"/>
    <property type="project" value="TreeGrafter"/>
</dbReference>
<dbReference type="Gene3D" id="1.10.8.270">
    <property type="entry name" value="putative rabgap domain of human tbc1 domain family member 14 like domains"/>
    <property type="match status" value="1"/>
</dbReference>
<organism evidence="3 4">
    <name type="scientific">Planoprotostelium fungivorum</name>
    <dbReference type="NCBI Taxonomy" id="1890364"/>
    <lineage>
        <taxon>Eukaryota</taxon>
        <taxon>Amoebozoa</taxon>
        <taxon>Evosea</taxon>
        <taxon>Variosea</taxon>
        <taxon>Cavosteliida</taxon>
        <taxon>Cavosteliaceae</taxon>
        <taxon>Planoprotostelium</taxon>
    </lineage>
</organism>
<dbReference type="SMART" id="SM00164">
    <property type="entry name" value="TBC"/>
    <property type="match status" value="1"/>
</dbReference>
<evidence type="ECO:0000313" key="4">
    <source>
        <dbReference type="Proteomes" id="UP000241769"/>
    </source>
</evidence>
<dbReference type="SUPFAM" id="SSF47923">
    <property type="entry name" value="Ypt/Rab-GAP domain of gyp1p"/>
    <property type="match status" value="2"/>
</dbReference>
<sequence>MVWVSPYKISQGESKEWTIVEERRFFLLEHLEAADVVSVQTLKRRGSVIHSSGAKETDASRRRLLDLENTRRSEKNRTSVTFSYRILLITKGGYFIISVAENLPAIRKEWVWLEENMVDPNKEFADHVEEEKQKAKFHLLKSSVRFVKSMVNNEEQEFYQYLLNRIDALAANEPESQQSLHVYTEQMAKRKKYMEDLGPPMRRNEHAETLRGRRSESVITRSPMWKSESNYDDFSAPPNSTSAFPLRNTFGGVGDFLPRTPTMELGQSPSIPSSPTTTRKKSMSIPSSLLISAGSSYDDVTAEHSSPPTVNPLRSSGYLNCEQLETMLRTDKGFGCVLQYHLHQPQDQQTTLSHLLFWMDIHIFQSMNKANIADMAPEMVKKYLLTPGSTHYIDVDPELTAAIFTYNEIKVPEILPPKQSAGLFSRIWRSSNPFADQPQITTITSVSSTVVHHNVEEDLFTMNPNLTPNSFDAIQKWLLQVIFNHMMPNFLTDTAYRQYRVDTLSETEEKDTEIPEDTSMETEDIMKDVNAALEDVIVHEEEDPTSPAAIERLAMSFFASTFDQPEYSLLAYCSCSYSHWDPPNEVEGRKGGLYVTSDGLSFYGLPTEDDDCEILSTLPFTDMSMISLVKHEDHIESKICGSPTNSRIRNMEERVVRIRMTDNTEHFFEDLTDLDATIRMLKQLWNITVDHLLDELETIELHQQQMRHQQHSHLSPVVEKKHLSSVLKERTLLEWMECHESLVGALDNMKTNENLHQTFRVPLEETVVQDEKCCLIVEFNKYDVEDDLSEAQKKEVMDRIVPGNLQISQNFACFQGDKEEIHIVIPFDKTSIVKEMEAIGDRPACIYIITKTRHKFRFTHFDNFDVAASLIREHWGKKILKKTALVGPVHYYRSTSFKNWKEMTDRKQSEEELVLRKLITSKETEKSKQGHLTEQEAAFEQERVKQWVGKIPSMIKGSDSFEGLISHIRRTSTGRVSASDFSAEGLLASNSWERRREQLVSLHFKHEKLKLMVRQGIPPSLRGQLWQLWSGSRFKMNLMKDHFADLLVYYEGQQSLAIKEIEKDLNRSFPEHPFYQTQEGLQSLRRVLLGYSWRNQAIGYCQSMNIVVASILLFMSEEEAFWLTSSICEELLSDYYVTSMIGSMADQRVFEVLVQTYLPQIHKHLGRVGIPIQLISFPWFMCIYINCLPLELSNRILDCFFYEGREVFFKFGLAWFKMREEEILKEEEGKTIVDLMKQKDIDGDKLFSIAFGEFDNIPLETVNELYHRYKFEIIKEREKGLQSPLEVNNNINSMHHLWSPADGQNVMDFILELLFRSKSSYFSWGSGQGEDIGQHQQLHIIIVIMEEYSSSEEETTTPQFEEVTAEKAEQIRYQMQIQPRRITRGLKKQLAGELLPSRIVLPVNCLPDVFNAVMHGLDPQERVLYNEGKVQHLIMVQYHDKRFDVNFTSKEEFVAKTLETIRNDEKYKNHKADAQLDPSRVYEKNNVDTVAQVIKKYDEWFQSLSERQNRTMRGKIPYKHLWTADEIERLKEANRKYPRNNAKVAEIMGLHPNHIVYFKLALRQKRKSKK</sequence>
<dbReference type="EMBL" id="MDYQ01000158">
    <property type="protein sequence ID" value="PRP80199.1"/>
    <property type="molecule type" value="Genomic_DNA"/>
</dbReference>
<dbReference type="InterPro" id="IPR050302">
    <property type="entry name" value="Rab_GAP_TBC_domain"/>
</dbReference>
<dbReference type="OrthoDB" id="294251at2759"/>
<dbReference type="Gene3D" id="1.10.167.10">
    <property type="entry name" value="Regulator of G-protein Signalling 4, domain 2"/>
    <property type="match status" value="1"/>
</dbReference>
<dbReference type="Gene3D" id="2.30.29.30">
    <property type="entry name" value="Pleckstrin-homology domain (PH domain)/Phosphotyrosine-binding domain (PTB)"/>
    <property type="match status" value="1"/>
</dbReference>